<keyword evidence="3" id="KW-0804">Transcription</keyword>
<dbReference type="Proteomes" id="UP000805614">
    <property type="component" value="Unassembled WGS sequence"/>
</dbReference>
<dbReference type="InterPro" id="IPR028978">
    <property type="entry name" value="Chorismate_lyase_/UTRA_dom_sf"/>
</dbReference>
<accession>A0ABR7LUU0</accession>
<dbReference type="EMBL" id="JABVEC010000019">
    <property type="protein sequence ID" value="MBC6468525.1"/>
    <property type="molecule type" value="Genomic_DNA"/>
</dbReference>
<keyword evidence="2" id="KW-0238">DNA-binding</keyword>
<dbReference type="Gene3D" id="3.40.1410.10">
    <property type="entry name" value="Chorismate lyase-like"/>
    <property type="match status" value="1"/>
</dbReference>
<dbReference type="Gene3D" id="1.10.10.10">
    <property type="entry name" value="Winged helix-like DNA-binding domain superfamily/Winged helix DNA-binding domain"/>
    <property type="match status" value="1"/>
</dbReference>
<evidence type="ECO:0000313" key="6">
    <source>
        <dbReference type="Proteomes" id="UP000805614"/>
    </source>
</evidence>
<dbReference type="PROSITE" id="PS50949">
    <property type="entry name" value="HTH_GNTR"/>
    <property type="match status" value="1"/>
</dbReference>
<comment type="caution">
    <text evidence="5">The sequence shown here is derived from an EMBL/GenBank/DDBJ whole genome shotgun (WGS) entry which is preliminary data.</text>
</comment>
<keyword evidence="6" id="KW-1185">Reference proteome</keyword>
<proteinExistence type="predicted"/>
<gene>
    <name evidence="5" type="ORF">HKK74_23955</name>
</gene>
<dbReference type="PANTHER" id="PTHR44846">
    <property type="entry name" value="MANNOSYL-D-GLYCERATE TRANSPORT/METABOLISM SYSTEM REPRESSOR MNGR-RELATED"/>
    <property type="match status" value="1"/>
</dbReference>
<evidence type="ECO:0000259" key="4">
    <source>
        <dbReference type="PROSITE" id="PS50949"/>
    </source>
</evidence>
<dbReference type="PRINTS" id="PR00035">
    <property type="entry name" value="HTHGNTR"/>
</dbReference>
<name>A0ABR7LUU0_9ACTN</name>
<dbReference type="PANTHER" id="PTHR44846:SF17">
    <property type="entry name" value="GNTR-FAMILY TRANSCRIPTIONAL REGULATOR"/>
    <property type="match status" value="1"/>
</dbReference>
<protein>
    <submittedName>
        <fullName evidence="5">GntR family transcriptional regulator</fullName>
    </submittedName>
</protein>
<dbReference type="InterPro" id="IPR036390">
    <property type="entry name" value="WH_DNA-bd_sf"/>
</dbReference>
<organism evidence="5 6">
    <name type="scientific">Actinomadura alba</name>
    <dbReference type="NCBI Taxonomy" id="406431"/>
    <lineage>
        <taxon>Bacteria</taxon>
        <taxon>Bacillati</taxon>
        <taxon>Actinomycetota</taxon>
        <taxon>Actinomycetes</taxon>
        <taxon>Streptosporangiales</taxon>
        <taxon>Thermomonosporaceae</taxon>
        <taxon>Actinomadura</taxon>
    </lineage>
</organism>
<dbReference type="InterPro" id="IPR000524">
    <property type="entry name" value="Tscrpt_reg_HTH_GntR"/>
</dbReference>
<evidence type="ECO:0000313" key="5">
    <source>
        <dbReference type="EMBL" id="MBC6468525.1"/>
    </source>
</evidence>
<dbReference type="InterPro" id="IPR036388">
    <property type="entry name" value="WH-like_DNA-bd_sf"/>
</dbReference>
<dbReference type="SUPFAM" id="SSF46785">
    <property type="entry name" value="Winged helix' DNA-binding domain"/>
    <property type="match status" value="1"/>
</dbReference>
<sequence>MPDPKYRQIAADLHRRIKSEEWPAGTQLPPEPRLEEEYKASRNTIRDAVKWLTARGLVSTQPGRGTFVNEQIKPFITTLSADQETGLGGGEGVAFTREATLQLMAPVTTVPRVEIQQADDEKAQELGVEVGTSLVSRHQQRFIDDRPYSLQTSFYPMSLVERGGLQLIQAISIEPGTVAYLRETLGIKQVGYRDMIRVRPPNDTETNFFMLPDDGSVAVLETRRTAYDSDGKPFRLTVSVFPADRNRFTINVGEVPDEVVNPTQGTG</sequence>
<dbReference type="SMART" id="SM00866">
    <property type="entry name" value="UTRA"/>
    <property type="match status" value="1"/>
</dbReference>
<reference evidence="5 6" key="1">
    <citation type="submission" date="2020-06" db="EMBL/GenBank/DDBJ databases">
        <title>Actinomadura xiongansis sp. nov., isolated from soil of Baiyangdian.</title>
        <authorList>
            <person name="Zhang X."/>
        </authorList>
    </citation>
    <scope>NUCLEOTIDE SEQUENCE [LARGE SCALE GENOMIC DNA]</scope>
    <source>
        <strain evidence="5 6">HBUM206468</strain>
    </source>
</reference>
<dbReference type="SMART" id="SM00345">
    <property type="entry name" value="HTH_GNTR"/>
    <property type="match status" value="1"/>
</dbReference>
<dbReference type="Pfam" id="PF00392">
    <property type="entry name" value="GntR"/>
    <property type="match status" value="1"/>
</dbReference>
<dbReference type="RefSeq" id="WP_187245568.1">
    <property type="nucleotide sequence ID" value="NZ_BAAAOK010000014.1"/>
</dbReference>
<evidence type="ECO:0000256" key="3">
    <source>
        <dbReference type="ARBA" id="ARBA00023163"/>
    </source>
</evidence>
<dbReference type="SUPFAM" id="SSF64288">
    <property type="entry name" value="Chorismate lyase-like"/>
    <property type="match status" value="1"/>
</dbReference>
<dbReference type="CDD" id="cd07377">
    <property type="entry name" value="WHTH_GntR"/>
    <property type="match status" value="1"/>
</dbReference>
<evidence type="ECO:0000256" key="1">
    <source>
        <dbReference type="ARBA" id="ARBA00023015"/>
    </source>
</evidence>
<feature type="domain" description="HTH gntR-type" evidence="4">
    <location>
        <begin position="3"/>
        <end position="71"/>
    </location>
</feature>
<dbReference type="Pfam" id="PF07702">
    <property type="entry name" value="UTRA"/>
    <property type="match status" value="1"/>
</dbReference>
<dbReference type="InterPro" id="IPR011663">
    <property type="entry name" value="UTRA"/>
</dbReference>
<evidence type="ECO:0000256" key="2">
    <source>
        <dbReference type="ARBA" id="ARBA00023125"/>
    </source>
</evidence>
<keyword evidence="1" id="KW-0805">Transcription regulation</keyword>
<dbReference type="InterPro" id="IPR050679">
    <property type="entry name" value="Bact_HTH_transcr_reg"/>
</dbReference>